<dbReference type="AlphaFoldDB" id="A0AA39LW54"/>
<comment type="subcellular location">
    <subcellularLocation>
        <location evidence="1">Membrane</location>
    </subcellularLocation>
</comment>
<dbReference type="Pfam" id="PF01679">
    <property type="entry name" value="Pmp3"/>
    <property type="match status" value="1"/>
</dbReference>
<dbReference type="GO" id="GO:0016020">
    <property type="term" value="C:membrane"/>
    <property type="evidence" value="ECO:0007669"/>
    <property type="project" value="UniProtKB-SubCell"/>
</dbReference>
<protein>
    <submittedName>
        <fullName evidence="8">Uncharacterized protein</fullName>
    </submittedName>
</protein>
<evidence type="ECO:0000313" key="8">
    <source>
        <dbReference type="EMBL" id="KAK0411484.1"/>
    </source>
</evidence>
<dbReference type="EMBL" id="JAUCMV010000003">
    <property type="protein sequence ID" value="KAK0411484.1"/>
    <property type="molecule type" value="Genomic_DNA"/>
</dbReference>
<keyword evidence="4 6" id="KW-1133">Transmembrane helix</keyword>
<evidence type="ECO:0000256" key="3">
    <source>
        <dbReference type="ARBA" id="ARBA00022692"/>
    </source>
</evidence>
<dbReference type="PANTHER" id="PTHR21659:SF116">
    <property type="entry name" value="PLASMA MEMBRANE PROTEOLIPID 3"/>
    <property type="match status" value="1"/>
</dbReference>
<dbReference type="InterPro" id="IPR000612">
    <property type="entry name" value="PMP3"/>
</dbReference>
<sequence length="232" mass="26287">MLRRVFCFLFALLLLGVAADASTLDEGDRRSLCEARLNDPEIQRHLKYEDLDLKDVVSKNTKISAPWAFILFLSAMALMLFVVSGALTFLGWKCELPGSYLEIYVNGHSEDVQELVNNAPLVCCWPLRKILNPFPGAVFLPTSGRTCRAFFFRLDGRASRAPPNSFYFFFRESLEMPFTCTDICKLILAFILPPVGVFLEKGCDLQLLINVLLTLLGYIPGIIHAIWVIFYY</sequence>
<keyword evidence="7" id="KW-0732">Signal</keyword>
<keyword evidence="9" id="KW-1185">Reference proteome</keyword>
<evidence type="ECO:0000256" key="1">
    <source>
        <dbReference type="ARBA" id="ARBA00004370"/>
    </source>
</evidence>
<comment type="similarity">
    <text evidence="2">Belongs to the UPF0057 (PMP3) family.</text>
</comment>
<evidence type="ECO:0000256" key="7">
    <source>
        <dbReference type="SAM" id="SignalP"/>
    </source>
</evidence>
<evidence type="ECO:0000313" key="9">
    <source>
        <dbReference type="Proteomes" id="UP001175271"/>
    </source>
</evidence>
<dbReference type="PANTHER" id="PTHR21659">
    <property type="entry name" value="HYDROPHOBIC PROTEIN RCI2 LOW TEMPERATURE AND SALT RESPONSIVE PROTEIN LTI6 -RELATED"/>
    <property type="match status" value="1"/>
</dbReference>
<feature type="signal peptide" evidence="7">
    <location>
        <begin position="1"/>
        <end position="21"/>
    </location>
</feature>
<feature type="transmembrane region" description="Helical" evidence="6">
    <location>
        <begin position="67"/>
        <end position="92"/>
    </location>
</feature>
<organism evidence="8 9">
    <name type="scientific">Steinernema hermaphroditum</name>
    <dbReference type="NCBI Taxonomy" id="289476"/>
    <lineage>
        <taxon>Eukaryota</taxon>
        <taxon>Metazoa</taxon>
        <taxon>Ecdysozoa</taxon>
        <taxon>Nematoda</taxon>
        <taxon>Chromadorea</taxon>
        <taxon>Rhabditida</taxon>
        <taxon>Tylenchina</taxon>
        <taxon>Panagrolaimomorpha</taxon>
        <taxon>Strongyloidoidea</taxon>
        <taxon>Steinernematidae</taxon>
        <taxon>Steinernema</taxon>
    </lineage>
</organism>
<evidence type="ECO:0000256" key="6">
    <source>
        <dbReference type="SAM" id="Phobius"/>
    </source>
</evidence>
<accession>A0AA39LW54</accession>
<gene>
    <name evidence="8" type="ORF">QR680_005675</name>
</gene>
<dbReference type="PROSITE" id="PS01309">
    <property type="entry name" value="UPF0057"/>
    <property type="match status" value="1"/>
</dbReference>
<feature type="transmembrane region" description="Helical" evidence="6">
    <location>
        <begin position="207"/>
        <end position="230"/>
    </location>
</feature>
<keyword evidence="5 6" id="KW-0472">Membrane</keyword>
<feature type="chain" id="PRO_5041324019" evidence="7">
    <location>
        <begin position="22"/>
        <end position="232"/>
    </location>
</feature>
<evidence type="ECO:0000256" key="2">
    <source>
        <dbReference type="ARBA" id="ARBA00009530"/>
    </source>
</evidence>
<proteinExistence type="inferred from homology"/>
<evidence type="ECO:0000256" key="5">
    <source>
        <dbReference type="ARBA" id="ARBA00023136"/>
    </source>
</evidence>
<dbReference type="Proteomes" id="UP001175271">
    <property type="component" value="Unassembled WGS sequence"/>
</dbReference>
<reference evidence="8" key="1">
    <citation type="submission" date="2023-06" db="EMBL/GenBank/DDBJ databases">
        <title>Genomic analysis of the entomopathogenic nematode Steinernema hermaphroditum.</title>
        <authorList>
            <person name="Schwarz E.M."/>
            <person name="Heppert J.K."/>
            <person name="Baniya A."/>
            <person name="Schwartz H.T."/>
            <person name="Tan C.-H."/>
            <person name="Antoshechkin I."/>
            <person name="Sternberg P.W."/>
            <person name="Goodrich-Blair H."/>
            <person name="Dillman A.R."/>
        </authorList>
    </citation>
    <scope>NUCLEOTIDE SEQUENCE</scope>
    <source>
        <strain evidence="8">PS9179</strain>
        <tissue evidence="8">Whole animal</tissue>
    </source>
</reference>
<name>A0AA39LW54_9BILA</name>
<comment type="caution">
    <text evidence="8">The sequence shown here is derived from an EMBL/GenBank/DDBJ whole genome shotgun (WGS) entry which is preliminary data.</text>
</comment>
<keyword evidence="3 6" id="KW-0812">Transmembrane</keyword>
<evidence type="ECO:0000256" key="4">
    <source>
        <dbReference type="ARBA" id="ARBA00022989"/>
    </source>
</evidence>